<keyword evidence="4" id="KW-1185">Reference proteome</keyword>
<dbReference type="Gene3D" id="2.60.120.1060">
    <property type="entry name" value="NPCBM/NEW2 domain"/>
    <property type="match status" value="1"/>
</dbReference>
<gene>
    <name evidence="3" type="ORF">C1280_17270</name>
</gene>
<dbReference type="AlphaFoldDB" id="A0A2Z3H4B7"/>
<dbReference type="Pfam" id="PF08305">
    <property type="entry name" value="NPCBM"/>
    <property type="match status" value="1"/>
</dbReference>
<evidence type="ECO:0000259" key="2">
    <source>
        <dbReference type="SMART" id="SM00776"/>
    </source>
</evidence>
<sequence>MRTPTRIPALLLGLVGLATAGTPAGADDLTTAGGKKLSGKLVAVEADNITFAVGDSKAVIPVRDVVVIDLGNKVGLLPKDASTFSEIELTDGSTFRVAKFALKDKAFAVDQFPAPAGVGLPKLDIPVSAVFSAMKRADDQKVRDNWKKMLGTRGKRDLYVIAQETGFTFIQGTVLGGGADEKGRPVVNFEKEAGGKEDLLLTRSAGLVFHQPQPASIPATLCKVTDVFGHSLTAANIALTPDGVTVTTVAGVKVTYPSTAALVRFDYALGNVAYLSDLDPQLEVPELAPEEKGKRLNQPAAYLKDRSFANEAIKLDNQTFPKGVVLAPDTVATFNLNGDYSQFKATAGIDENGADASAAARVTIEGDGQVLFSELLKRKDKPKGLVLAVKGVKQLRVIVETDTPLNGNYVTLADARVQK</sequence>
<evidence type="ECO:0000313" key="4">
    <source>
        <dbReference type="Proteomes" id="UP000245802"/>
    </source>
</evidence>
<dbReference type="RefSeq" id="WP_010045439.1">
    <property type="nucleotide sequence ID" value="NZ_CP025958.1"/>
</dbReference>
<dbReference type="OrthoDB" id="265101at2"/>
<dbReference type="SUPFAM" id="SSF49785">
    <property type="entry name" value="Galactose-binding domain-like"/>
    <property type="match status" value="1"/>
</dbReference>
<feature type="domain" description="Glycosyl hydrolase family 98 putative carbohydrate-binding module" evidence="2">
    <location>
        <begin position="269"/>
        <end position="419"/>
    </location>
</feature>
<name>A0A2Z3H4B7_9BACT</name>
<evidence type="ECO:0000256" key="1">
    <source>
        <dbReference type="SAM" id="SignalP"/>
    </source>
</evidence>
<protein>
    <recommendedName>
        <fullName evidence="2">Glycosyl hydrolase family 98 putative carbohydrate-binding module domain-containing protein</fullName>
    </recommendedName>
</protein>
<dbReference type="EMBL" id="CP025958">
    <property type="protein sequence ID" value="AWM38557.1"/>
    <property type="molecule type" value="Genomic_DNA"/>
</dbReference>
<keyword evidence="1" id="KW-0732">Signal</keyword>
<accession>A0A2Z3H4B7</accession>
<dbReference type="Proteomes" id="UP000245802">
    <property type="component" value="Chromosome"/>
</dbReference>
<proteinExistence type="predicted"/>
<evidence type="ECO:0000313" key="3">
    <source>
        <dbReference type="EMBL" id="AWM38557.1"/>
    </source>
</evidence>
<dbReference type="InterPro" id="IPR013222">
    <property type="entry name" value="Glyco_hyd_98_carb-bd"/>
</dbReference>
<organism evidence="3 4">
    <name type="scientific">Gemmata obscuriglobus</name>
    <dbReference type="NCBI Taxonomy" id="114"/>
    <lineage>
        <taxon>Bacteria</taxon>
        <taxon>Pseudomonadati</taxon>
        <taxon>Planctomycetota</taxon>
        <taxon>Planctomycetia</taxon>
        <taxon>Gemmatales</taxon>
        <taxon>Gemmataceae</taxon>
        <taxon>Gemmata</taxon>
    </lineage>
</organism>
<dbReference type="InterPro" id="IPR038637">
    <property type="entry name" value="NPCBM_sf"/>
</dbReference>
<dbReference type="SMART" id="SM00776">
    <property type="entry name" value="NPCBM"/>
    <property type="match status" value="1"/>
</dbReference>
<feature type="signal peptide" evidence="1">
    <location>
        <begin position="1"/>
        <end position="20"/>
    </location>
</feature>
<reference evidence="3 4" key="1">
    <citation type="submission" date="2018-01" db="EMBL/GenBank/DDBJ databases">
        <title>G. obscuriglobus.</title>
        <authorList>
            <person name="Franke J."/>
            <person name="Blomberg W."/>
            <person name="Selmecki A."/>
        </authorList>
    </citation>
    <scope>NUCLEOTIDE SEQUENCE [LARGE SCALE GENOMIC DNA]</scope>
    <source>
        <strain evidence="3 4">DSM 5831</strain>
    </source>
</reference>
<dbReference type="InterPro" id="IPR008979">
    <property type="entry name" value="Galactose-bd-like_sf"/>
</dbReference>
<dbReference type="KEGG" id="gog:C1280_17270"/>
<feature type="chain" id="PRO_5016447523" description="Glycosyl hydrolase family 98 putative carbohydrate-binding module domain-containing protein" evidence="1">
    <location>
        <begin position="21"/>
        <end position="419"/>
    </location>
</feature>